<evidence type="ECO:0000313" key="3">
    <source>
        <dbReference type="EMBL" id="MCA9382340.1"/>
    </source>
</evidence>
<dbReference type="SUPFAM" id="SSF56349">
    <property type="entry name" value="DNA breaking-rejoining enzymes"/>
    <property type="match status" value="1"/>
</dbReference>
<feature type="non-terminal residue" evidence="3">
    <location>
        <position position="1"/>
    </location>
</feature>
<dbReference type="Proteomes" id="UP000782843">
    <property type="component" value="Unassembled WGS sequence"/>
</dbReference>
<dbReference type="AlphaFoldDB" id="A0A955L3R9"/>
<evidence type="ECO:0000313" key="4">
    <source>
        <dbReference type="Proteomes" id="UP000782843"/>
    </source>
</evidence>
<dbReference type="EMBL" id="JAGQLG010000112">
    <property type="protein sequence ID" value="MCA9382340.1"/>
    <property type="molecule type" value="Genomic_DNA"/>
</dbReference>
<name>A0A955L3R9_9BACT</name>
<dbReference type="GO" id="GO:0006310">
    <property type="term" value="P:DNA recombination"/>
    <property type="evidence" value="ECO:0007669"/>
    <property type="project" value="UniProtKB-KW"/>
</dbReference>
<organism evidence="3 4">
    <name type="scientific">Candidatus Dojkabacteria bacterium</name>
    <dbReference type="NCBI Taxonomy" id="2099670"/>
    <lineage>
        <taxon>Bacteria</taxon>
        <taxon>Candidatus Dojkabacteria</taxon>
    </lineage>
</organism>
<dbReference type="PROSITE" id="PS51898">
    <property type="entry name" value="TYR_RECOMBINASE"/>
    <property type="match status" value="1"/>
</dbReference>
<evidence type="ECO:0000256" key="1">
    <source>
        <dbReference type="ARBA" id="ARBA00023172"/>
    </source>
</evidence>
<keyword evidence="1" id="KW-0233">DNA recombination</keyword>
<accession>A0A955L3R9</accession>
<reference evidence="3" key="2">
    <citation type="journal article" date="2021" name="Microbiome">
        <title>Successional dynamics and alternative stable states in a saline activated sludge microbial community over 9 years.</title>
        <authorList>
            <person name="Wang Y."/>
            <person name="Ye J."/>
            <person name="Ju F."/>
            <person name="Liu L."/>
            <person name="Boyd J.A."/>
            <person name="Deng Y."/>
            <person name="Parks D.H."/>
            <person name="Jiang X."/>
            <person name="Yin X."/>
            <person name="Woodcroft B.J."/>
            <person name="Tyson G.W."/>
            <person name="Hugenholtz P."/>
            <person name="Polz M.F."/>
            <person name="Zhang T."/>
        </authorList>
    </citation>
    <scope>NUCLEOTIDE SEQUENCE</scope>
    <source>
        <strain evidence="3">HKST-UBA10</strain>
    </source>
</reference>
<comment type="caution">
    <text evidence="3">The sequence shown here is derived from an EMBL/GenBank/DDBJ whole genome shotgun (WGS) entry which is preliminary data.</text>
</comment>
<reference evidence="3" key="1">
    <citation type="submission" date="2020-04" db="EMBL/GenBank/DDBJ databases">
        <authorList>
            <person name="Zhang T."/>
        </authorList>
    </citation>
    <scope>NUCLEOTIDE SEQUENCE</scope>
    <source>
        <strain evidence="3">HKST-UBA10</strain>
    </source>
</reference>
<dbReference type="InterPro" id="IPR011010">
    <property type="entry name" value="DNA_brk_join_enz"/>
</dbReference>
<dbReference type="Pfam" id="PF00589">
    <property type="entry name" value="Phage_integrase"/>
    <property type="match status" value="1"/>
</dbReference>
<proteinExistence type="predicted"/>
<dbReference type="InterPro" id="IPR002104">
    <property type="entry name" value="Integrase_catalytic"/>
</dbReference>
<protein>
    <submittedName>
        <fullName evidence="3">Site-specific integrase</fullName>
    </submittedName>
</protein>
<evidence type="ECO:0000259" key="2">
    <source>
        <dbReference type="PROSITE" id="PS51898"/>
    </source>
</evidence>
<dbReference type="CDD" id="cd00397">
    <property type="entry name" value="DNA_BRE_C"/>
    <property type="match status" value="1"/>
</dbReference>
<dbReference type="Gene3D" id="1.10.443.10">
    <property type="entry name" value="Intergrase catalytic core"/>
    <property type="match status" value="1"/>
</dbReference>
<gene>
    <name evidence="3" type="ORF">KC660_02950</name>
</gene>
<sequence>REYSSIGEREVPLTDKVLFILKDYLFEHEHAKEKDFPLFYTSKNKPMRIRNIRSAVNRAFNNAKIPEICVNDLRNTFIVKQLEYGNTLEFVASLVGHKTILTTERYLRLLSKKYQPNTINKVAEI</sequence>
<feature type="domain" description="Tyr recombinase" evidence="2">
    <location>
        <begin position="1"/>
        <end position="120"/>
    </location>
</feature>
<dbReference type="GO" id="GO:0003677">
    <property type="term" value="F:DNA binding"/>
    <property type="evidence" value="ECO:0007669"/>
    <property type="project" value="InterPro"/>
</dbReference>
<dbReference type="GO" id="GO:0015074">
    <property type="term" value="P:DNA integration"/>
    <property type="evidence" value="ECO:0007669"/>
    <property type="project" value="InterPro"/>
</dbReference>
<dbReference type="InterPro" id="IPR013762">
    <property type="entry name" value="Integrase-like_cat_sf"/>
</dbReference>